<accession>A0ABT6FS19</accession>
<dbReference type="RefSeq" id="WP_277900031.1">
    <property type="nucleotide sequence ID" value="NZ_JAPMUA010000003.1"/>
</dbReference>
<comment type="caution">
    <text evidence="2">The sequence shown here is derived from an EMBL/GenBank/DDBJ whole genome shotgun (WGS) entry which is preliminary data.</text>
</comment>
<keyword evidence="1" id="KW-0472">Membrane</keyword>
<dbReference type="Proteomes" id="UP001153642">
    <property type="component" value="Unassembled WGS sequence"/>
</dbReference>
<organism evidence="2 3">
    <name type="scientific">Galbibacter pacificus</name>
    <dbReference type="NCBI Taxonomy" id="2996052"/>
    <lineage>
        <taxon>Bacteria</taxon>
        <taxon>Pseudomonadati</taxon>
        <taxon>Bacteroidota</taxon>
        <taxon>Flavobacteriia</taxon>
        <taxon>Flavobacteriales</taxon>
        <taxon>Flavobacteriaceae</taxon>
        <taxon>Galbibacter</taxon>
    </lineage>
</organism>
<evidence type="ECO:0000313" key="3">
    <source>
        <dbReference type="Proteomes" id="UP001153642"/>
    </source>
</evidence>
<feature type="transmembrane region" description="Helical" evidence="1">
    <location>
        <begin position="5"/>
        <end position="24"/>
    </location>
</feature>
<sequence>MKKNVILGIAISILCIPLFMWVAWLCSPKQKLVIAIIDKTVVNKGTQEHLSLSWVLNHNKFSKTSKELYKSDRDYFGFFPLNENKYKVKGLERFSFEQLEQLSLDCDAVYYTDAYGLYNMDWYKEKKPYGILYGGLSDQDIEFLQLMKQKKKPIITEFNILGDPTDMENREKFESLFHIQWTGWSGRYYKSLNKKVNKELPTWVVNNYEKSNNATWSFQKEGIVLVKGAQVVVLEMEKELKTAHPFIVSNSKAQSMYAVPEKINYTFWFDIIKIDSNYNESNAVYHLDVTKKGNMILKKNNIPNSFPAVTTNKSGSYKFTYLSGDFCDNKISLNTSYFKGIEIFQSTFYDSENLESQKEFFWRFYKPMISNILKDYIHE</sequence>
<gene>
    <name evidence="2" type="ORF">OSR52_09255</name>
</gene>
<keyword evidence="1" id="KW-1133">Transmembrane helix</keyword>
<dbReference type="EMBL" id="JAPMUA010000003">
    <property type="protein sequence ID" value="MDG3586055.1"/>
    <property type="molecule type" value="Genomic_DNA"/>
</dbReference>
<protein>
    <submittedName>
        <fullName evidence="2">Uncharacterized protein</fullName>
    </submittedName>
</protein>
<name>A0ABT6FS19_9FLAO</name>
<keyword evidence="1" id="KW-0812">Transmembrane</keyword>
<keyword evidence="3" id="KW-1185">Reference proteome</keyword>
<reference evidence="2" key="1">
    <citation type="submission" date="2022-11" db="EMBL/GenBank/DDBJ databases">
        <title>High-quality draft genome sequence of Galbibacter sp. strain CMA-7.</title>
        <authorList>
            <person name="Wei L."/>
            <person name="Dong C."/>
            <person name="Shao Z."/>
        </authorList>
    </citation>
    <scope>NUCLEOTIDE SEQUENCE</scope>
    <source>
        <strain evidence="2">CMA-7</strain>
    </source>
</reference>
<evidence type="ECO:0000313" key="2">
    <source>
        <dbReference type="EMBL" id="MDG3586055.1"/>
    </source>
</evidence>
<proteinExistence type="predicted"/>
<evidence type="ECO:0000256" key="1">
    <source>
        <dbReference type="SAM" id="Phobius"/>
    </source>
</evidence>